<reference evidence="11" key="1">
    <citation type="journal article" date="2020" name="Stud. Mycol.">
        <title>101 Dothideomycetes genomes: a test case for predicting lifestyles and emergence of pathogens.</title>
        <authorList>
            <person name="Haridas S."/>
            <person name="Albert R."/>
            <person name="Binder M."/>
            <person name="Bloem J."/>
            <person name="Labutti K."/>
            <person name="Salamov A."/>
            <person name="Andreopoulos B."/>
            <person name="Baker S."/>
            <person name="Barry K."/>
            <person name="Bills G."/>
            <person name="Bluhm B."/>
            <person name="Cannon C."/>
            <person name="Castanera R."/>
            <person name="Culley D."/>
            <person name="Daum C."/>
            <person name="Ezra D."/>
            <person name="Gonzalez J."/>
            <person name="Henrissat B."/>
            <person name="Kuo A."/>
            <person name="Liang C."/>
            <person name="Lipzen A."/>
            <person name="Lutzoni F."/>
            <person name="Magnuson J."/>
            <person name="Mondo S."/>
            <person name="Nolan M."/>
            <person name="Ohm R."/>
            <person name="Pangilinan J."/>
            <person name="Park H.-J."/>
            <person name="Ramirez L."/>
            <person name="Alfaro M."/>
            <person name="Sun H."/>
            <person name="Tritt A."/>
            <person name="Yoshinaga Y."/>
            <person name="Zwiers L.-H."/>
            <person name="Turgeon B."/>
            <person name="Goodwin S."/>
            <person name="Spatafora J."/>
            <person name="Crous P."/>
            <person name="Grigoriev I."/>
        </authorList>
    </citation>
    <scope>NUCLEOTIDE SEQUENCE</scope>
    <source>
        <strain evidence="11">CBS 262.69</strain>
    </source>
</reference>
<dbReference type="PANTHER" id="PTHR48277:SF1">
    <property type="entry name" value="MITOCHONDRIAL RIBOSOMAL PROTEIN S5"/>
    <property type="match status" value="1"/>
</dbReference>
<feature type="domain" description="S5 DRBM" evidence="10">
    <location>
        <begin position="290"/>
        <end position="353"/>
    </location>
</feature>
<evidence type="ECO:0000256" key="7">
    <source>
        <dbReference type="ARBA" id="ARBA00039335"/>
    </source>
</evidence>
<dbReference type="Pfam" id="PF00333">
    <property type="entry name" value="Ribosomal_S5"/>
    <property type="match status" value="1"/>
</dbReference>
<evidence type="ECO:0000256" key="8">
    <source>
        <dbReference type="PROSITE-ProRule" id="PRU00268"/>
    </source>
</evidence>
<dbReference type="InterPro" id="IPR005324">
    <property type="entry name" value="Ribosomal_uS5_C"/>
</dbReference>
<dbReference type="SUPFAM" id="SSF54211">
    <property type="entry name" value="Ribosomal protein S5 domain 2-like"/>
    <property type="match status" value="1"/>
</dbReference>
<dbReference type="EMBL" id="ML996693">
    <property type="protein sequence ID" value="KAF2401330.1"/>
    <property type="molecule type" value="Genomic_DNA"/>
</dbReference>
<accession>A0A6G1HZ76</accession>
<evidence type="ECO:0000256" key="2">
    <source>
        <dbReference type="ARBA" id="ARBA00008945"/>
    </source>
</evidence>
<evidence type="ECO:0000256" key="4">
    <source>
        <dbReference type="ARBA" id="ARBA00023128"/>
    </source>
</evidence>
<evidence type="ECO:0000259" key="10">
    <source>
        <dbReference type="PROSITE" id="PS50881"/>
    </source>
</evidence>
<dbReference type="PROSITE" id="PS50881">
    <property type="entry name" value="S5_DSRBD"/>
    <property type="match status" value="1"/>
</dbReference>
<evidence type="ECO:0000256" key="3">
    <source>
        <dbReference type="ARBA" id="ARBA00022980"/>
    </source>
</evidence>
<dbReference type="InterPro" id="IPR020568">
    <property type="entry name" value="Ribosomal_Su5_D2-typ_SF"/>
</dbReference>
<dbReference type="Gene3D" id="3.30.160.20">
    <property type="match status" value="1"/>
</dbReference>
<organism evidence="11 12">
    <name type="scientific">Trichodelitschia bisporula</name>
    <dbReference type="NCBI Taxonomy" id="703511"/>
    <lineage>
        <taxon>Eukaryota</taxon>
        <taxon>Fungi</taxon>
        <taxon>Dikarya</taxon>
        <taxon>Ascomycota</taxon>
        <taxon>Pezizomycotina</taxon>
        <taxon>Dothideomycetes</taxon>
        <taxon>Dothideomycetes incertae sedis</taxon>
        <taxon>Phaeotrichales</taxon>
        <taxon>Phaeotrichaceae</taxon>
        <taxon>Trichodelitschia</taxon>
    </lineage>
</organism>
<comment type="similarity">
    <text evidence="2 9">Belongs to the universal ribosomal protein uS5 family.</text>
</comment>
<evidence type="ECO:0000313" key="12">
    <source>
        <dbReference type="Proteomes" id="UP000799640"/>
    </source>
</evidence>
<proteinExistence type="inferred from homology"/>
<dbReference type="AlphaFoldDB" id="A0A6G1HZ76"/>
<dbReference type="FunFam" id="3.30.160.20:FF:000022">
    <property type="entry name" value="28S ribosomal protein S5, mitochondrial"/>
    <property type="match status" value="1"/>
</dbReference>
<keyword evidence="3 8" id="KW-0689">Ribosomal protein</keyword>
<dbReference type="OrthoDB" id="309483at2759"/>
<protein>
    <recommendedName>
        <fullName evidence="7">Small ribosomal subunit protein uS5m</fullName>
    </recommendedName>
</protein>
<comment type="function">
    <text evidence="6">Component of the mitochondrial ribosome (mitoribosome), a dedicated translation machinery responsible for the synthesis of mitochondrial genome-encoded proteins, including at least some of the essential transmembrane subunits of the mitochondrial respiratory chain. The mitoribosomes are attached to the mitochondrial inner membrane and translation products are cotranslationally integrated into the membrane.</text>
</comment>
<dbReference type="GO" id="GO:0003723">
    <property type="term" value="F:RNA binding"/>
    <property type="evidence" value="ECO:0007669"/>
    <property type="project" value="InterPro"/>
</dbReference>
<dbReference type="Proteomes" id="UP000799640">
    <property type="component" value="Unassembled WGS sequence"/>
</dbReference>
<evidence type="ECO:0000256" key="9">
    <source>
        <dbReference type="RuleBase" id="RU003823"/>
    </source>
</evidence>
<dbReference type="InterPro" id="IPR000851">
    <property type="entry name" value="Ribosomal_uS5"/>
</dbReference>
<keyword evidence="12" id="KW-1185">Reference proteome</keyword>
<dbReference type="InterPro" id="IPR013810">
    <property type="entry name" value="Ribosomal_uS5_N"/>
</dbReference>
<dbReference type="SUPFAM" id="SSF54768">
    <property type="entry name" value="dsRNA-binding domain-like"/>
    <property type="match status" value="1"/>
</dbReference>
<dbReference type="InterPro" id="IPR014721">
    <property type="entry name" value="Ribsml_uS5_D2-typ_fold_subgr"/>
</dbReference>
<evidence type="ECO:0000256" key="1">
    <source>
        <dbReference type="ARBA" id="ARBA00004173"/>
    </source>
</evidence>
<keyword evidence="4" id="KW-0496">Mitochondrion</keyword>
<dbReference type="Gene3D" id="3.30.230.10">
    <property type="match status" value="1"/>
</dbReference>
<evidence type="ECO:0000256" key="6">
    <source>
        <dbReference type="ARBA" id="ARBA00037226"/>
    </source>
</evidence>
<comment type="subcellular location">
    <subcellularLocation>
        <location evidence="1">Mitochondrion</location>
    </subcellularLocation>
</comment>
<dbReference type="GO" id="GO:0006412">
    <property type="term" value="P:translation"/>
    <property type="evidence" value="ECO:0007669"/>
    <property type="project" value="InterPro"/>
</dbReference>
<sequence>MSVCRPVARCLLSTSAANPSSAALRIAPHRIRCFATTPRSNDTKRPKQLDPAKSFRPYTEEEKAALKAYYTPEQIAAIEAAEAAIAPRDLEKQTKVRTDPWRVTYPDDFTTIDPLLDFQPKPEVTSAPSLYLKTDEEWYSETAQKLQDPRTTEELFAQVQRSKSLPAHVKENALKLKKHIGTQKETAVRVMLGKLIPNKTTPKVQSEQDHEELAFTKRLGLDPDDPLWLVGGKGKELMLDESASALAPEIPKFDDPRVRWPTSDEDDPAAAAMKQVSLVTGYSLQELRQLKTKILSNHRVVNQTRMGKIQSIYCLSIAGNGKGLLGIGEGKSAEGSEAARMSTMAAIRNMKPIPRYEDRTIYGEVKGKVGAAEVTLSSRPPGFGIRCQHLIYEMCRAAGISDLAARVTRSRNPMNVAKATYEALMSQRLPEDIARARGKKLVDLRKVYYAGHVH</sequence>
<evidence type="ECO:0000313" key="11">
    <source>
        <dbReference type="EMBL" id="KAF2401330.1"/>
    </source>
</evidence>
<name>A0A6G1HZ76_9PEZI</name>
<dbReference type="Pfam" id="PF03719">
    <property type="entry name" value="Ribosomal_S5_C"/>
    <property type="match status" value="1"/>
</dbReference>
<dbReference type="PANTHER" id="PTHR48277">
    <property type="entry name" value="MITOCHONDRIAL RIBOSOMAL PROTEIN S5"/>
    <property type="match status" value="1"/>
</dbReference>
<dbReference type="GO" id="GO:0003735">
    <property type="term" value="F:structural constituent of ribosome"/>
    <property type="evidence" value="ECO:0007669"/>
    <property type="project" value="UniProtKB-UniRule"/>
</dbReference>
<keyword evidence="5 8" id="KW-0687">Ribonucleoprotein</keyword>
<dbReference type="FunFam" id="3.30.230.10:FF:000041">
    <property type="entry name" value="37S ribosomal protein S5"/>
    <property type="match status" value="1"/>
</dbReference>
<gene>
    <name evidence="11" type="ORF">EJ06DRAFT_529459</name>
</gene>
<dbReference type="GO" id="GO:0005763">
    <property type="term" value="C:mitochondrial small ribosomal subunit"/>
    <property type="evidence" value="ECO:0007669"/>
    <property type="project" value="UniProtKB-ARBA"/>
</dbReference>
<evidence type="ECO:0000256" key="5">
    <source>
        <dbReference type="ARBA" id="ARBA00023274"/>
    </source>
</evidence>